<dbReference type="InterPro" id="IPR029045">
    <property type="entry name" value="ClpP/crotonase-like_dom_sf"/>
</dbReference>
<dbReference type="Gene3D" id="1.10.12.10">
    <property type="entry name" value="Lyase 2-enoyl-coa Hydratase, Chain A, domain 2"/>
    <property type="match status" value="1"/>
</dbReference>
<gene>
    <name evidence="1" type="ORF">S01H4_16953</name>
</gene>
<sequence>EFENLIHEKASVLGNAATTSLFCIKKAVKFGTQVPIQIGNIFEMLGFGVNAGSKDVNEGIMAFLQKREPKFTGGM</sequence>
<feature type="non-terminal residue" evidence="1">
    <location>
        <position position="1"/>
    </location>
</feature>
<evidence type="ECO:0000313" key="1">
    <source>
        <dbReference type="EMBL" id="GAG58070.1"/>
    </source>
</evidence>
<name>X0YPF2_9ZZZZ</name>
<dbReference type="InterPro" id="IPR014748">
    <property type="entry name" value="Enoyl-CoA_hydra_C"/>
</dbReference>
<accession>X0YPF2</accession>
<organism evidence="1">
    <name type="scientific">marine sediment metagenome</name>
    <dbReference type="NCBI Taxonomy" id="412755"/>
    <lineage>
        <taxon>unclassified sequences</taxon>
        <taxon>metagenomes</taxon>
        <taxon>ecological metagenomes</taxon>
    </lineage>
</organism>
<proteinExistence type="predicted"/>
<dbReference type="EMBL" id="BART01007448">
    <property type="protein sequence ID" value="GAG58070.1"/>
    <property type="molecule type" value="Genomic_DNA"/>
</dbReference>
<reference evidence="1" key="1">
    <citation type="journal article" date="2014" name="Front. Microbiol.">
        <title>High frequency of phylogenetically diverse reductive dehalogenase-homologous genes in deep subseafloor sedimentary metagenomes.</title>
        <authorList>
            <person name="Kawai M."/>
            <person name="Futagami T."/>
            <person name="Toyoda A."/>
            <person name="Takaki Y."/>
            <person name="Nishi S."/>
            <person name="Hori S."/>
            <person name="Arai W."/>
            <person name="Tsubouchi T."/>
            <person name="Morono Y."/>
            <person name="Uchiyama I."/>
            <person name="Ito T."/>
            <person name="Fujiyama A."/>
            <person name="Inagaki F."/>
            <person name="Takami H."/>
        </authorList>
    </citation>
    <scope>NUCLEOTIDE SEQUENCE</scope>
    <source>
        <strain evidence="1">Expedition CK06-06</strain>
    </source>
</reference>
<comment type="caution">
    <text evidence="1">The sequence shown here is derived from an EMBL/GenBank/DDBJ whole genome shotgun (WGS) entry which is preliminary data.</text>
</comment>
<dbReference type="AlphaFoldDB" id="X0YPF2"/>
<protein>
    <recommendedName>
        <fullName evidence="2">3-hydroxyacyl-CoA dehydrogenase C-terminal domain-containing protein</fullName>
    </recommendedName>
</protein>
<evidence type="ECO:0008006" key="2">
    <source>
        <dbReference type="Google" id="ProtNLM"/>
    </source>
</evidence>
<dbReference type="SUPFAM" id="SSF52096">
    <property type="entry name" value="ClpP/crotonase"/>
    <property type="match status" value="1"/>
</dbReference>